<dbReference type="OrthoDB" id="4762520at2"/>
<dbReference type="AlphaFoldDB" id="A0A1Y0C9L0"/>
<dbReference type="InterPro" id="IPR031928">
    <property type="entry name" value="RsdA_SigD-bd"/>
</dbReference>
<dbReference type="PRINTS" id="PR01217">
    <property type="entry name" value="PRICHEXTENSN"/>
</dbReference>
<accession>A0A1Y0C9L0</accession>
<feature type="compositionally biased region" description="Low complexity" evidence="1">
    <location>
        <begin position="211"/>
        <end position="351"/>
    </location>
</feature>
<evidence type="ECO:0000259" key="3">
    <source>
        <dbReference type="Pfam" id="PF16751"/>
    </source>
</evidence>
<dbReference type="RefSeq" id="WP_087079143.1">
    <property type="nucleotide sequence ID" value="NZ_CP020809.1"/>
</dbReference>
<reference evidence="4 5" key="1">
    <citation type="submission" date="2017-04" db="EMBL/GenBank/DDBJ databases">
        <title>Whole Genome Sequence of 1,4-Dioxane Degrading Bacterium Mycobacterium dioxanotrophicus PH-06.</title>
        <authorList>
            <person name="He Y."/>
        </authorList>
    </citation>
    <scope>NUCLEOTIDE SEQUENCE [LARGE SCALE GENOMIC DNA]</scope>
    <source>
        <strain evidence="4 5">PH-06</strain>
    </source>
</reference>
<keyword evidence="5" id="KW-1185">Reference proteome</keyword>
<dbReference type="Proteomes" id="UP000195331">
    <property type="component" value="Chromosome"/>
</dbReference>
<dbReference type="KEGG" id="mdx:BTO20_27450"/>
<organism evidence="4 5">
    <name type="scientific">Mycobacterium dioxanotrophicus</name>
    <dbReference type="NCBI Taxonomy" id="482462"/>
    <lineage>
        <taxon>Bacteria</taxon>
        <taxon>Bacillati</taxon>
        <taxon>Actinomycetota</taxon>
        <taxon>Actinomycetes</taxon>
        <taxon>Mycobacteriales</taxon>
        <taxon>Mycobacteriaceae</taxon>
        <taxon>Mycobacterium</taxon>
    </lineage>
</organism>
<name>A0A1Y0C9L0_9MYCO</name>
<feature type="compositionally biased region" description="Low complexity" evidence="1">
    <location>
        <begin position="367"/>
        <end position="382"/>
    </location>
</feature>
<evidence type="ECO:0000313" key="4">
    <source>
        <dbReference type="EMBL" id="ART71777.1"/>
    </source>
</evidence>
<evidence type="ECO:0000256" key="1">
    <source>
        <dbReference type="SAM" id="MobiDB-lite"/>
    </source>
</evidence>
<feature type="compositionally biased region" description="Gly residues" evidence="1">
    <location>
        <begin position="352"/>
        <end position="362"/>
    </location>
</feature>
<feature type="domain" description="Anti-sigma-D factor RsdA sigma factor binding region" evidence="3">
    <location>
        <begin position="15"/>
        <end position="58"/>
    </location>
</feature>
<dbReference type="Pfam" id="PF16751">
    <property type="entry name" value="RsdA_SigD_bd"/>
    <property type="match status" value="1"/>
</dbReference>
<keyword evidence="2" id="KW-0812">Transmembrane</keyword>
<evidence type="ECO:0000256" key="2">
    <source>
        <dbReference type="SAM" id="Phobius"/>
    </source>
</evidence>
<proteinExistence type="predicted"/>
<keyword evidence="2" id="KW-1133">Transmembrane helix</keyword>
<protein>
    <recommendedName>
        <fullName evidence="3">Anti-sigma-D factor RsdA sigma factor binding region domain-containing protein</fullName>
    </recommendedName>
</protein>
<feature type="region of interest" description="Disordered" evidence="1">
    <location>
        <begin position="191"/>
        <end position="387"/>
    </location>
</feature>
<keyword evidence="2" id="KW-0472">Membrane</keyword>
<sequence>MPDFGRWTSNGGDPSLNEINRTDRFIESLSLGRQVYATDPAEAELAQLLAGWRDEARRPTSGVVTTRDAIAALDRGTKGRRPRLPLALVGSVAAAVLCLGGFGAAVYGAGPGDALYGMRTTLFGERPTRDVKVELASAELAQVQQLIDQGQWQAAQEKLSTVTTTVATVNDTQSKQQLVDQLQQLSVKVENRDPNATVPPNAPPIVLPEVPATQSSPSSATSGSDTSSSTSTPSTSAPSTSAPTSTSPSPSESTSPSDTPGSPSSSPASGSPAPSASTETSPSAAPSSPNASTSTAAPSSPGPRAEVTPSSEVSTVPSSVVPSPTHTQTTTMPTVSVPPAAEPTVTVPARGGSTGGGDGAGQHGEDAPQQQQGAGTPPGRAAVPQLPVTTVIEIPGLPGLGLGGGGQR</sequence>
<evidence type="ECO:0000313" key="5">
    <source>
        <dbReference type="Proteomes" id="UP000195331"/>
    </source>
</evidence>
<feature type="transmembrane region" description="Helical" evidence="2">
    <location>
        <begin position="84"/>
        <end position="109"/>
    </location>
</feature>
<dbReference type="EMBL" id="CP020809">
    <property type="protein sequence ID" value="ART71777.1"/>
    <property type="molecule type" value="Genomic_DNA"/>
</dbReference>
<gene>
    <name evidence="4" type="ORF">BTO20_27450</name>
</gene>
<dbReference type="Gene3D" id="6.10.250.1300">
    <property type="match status" value="1"/>
</dbReference>